<dbReference type="WBParaSite" id="EEL_0000486601-mRNA-1">
    <property type="protein sequence ID" value="EEL_0000486601-mRNA-1"/>
    <property type="gene ID" value="EEL_0000486601"/>
</dbReference>
<dbReference type="AlphaFoldDB" id="A0A0R3RSN2"/>
<dbReference type="InterPro" id="IPR029027">
    <property type="entry name" value="Single_a-helix_sf"/>
</dbReference>
<keyword evidence="1" id="KW-1133">Transmembrane helix</keyword>
<keyword evidence="2" id="KW-1185">Reference proteome</keyword>
<dbReference type="Gene3D" id="1.20.5.220">
    <property type="match status" value="1"/>
</dbReference>
<evidence type="ECO:0000313" key="2">
    <source>
        <dbReference type="Proteomes" id="UP000050640"/>
    </source>
</evidence>
<dbReference type="SUPFAM" id="SSF81518">
    <property type="entry name" value="Subunit XI (6.4 kDa protein) of cytochrome bc1 complex (Ubiquinol-cytochrome c reductase)"/>
    <property type="match status" value="1"/>
</dbReference>
<proteinExistence type="predicted"/>
<organism evidence="2 3">
    <name type="scientific">Elaeophora elaphi</name>
    <dbReference type="NCBI Taxonomy" id="1147741"/>
    <lineage>
        <taxon>Eukaryota</taxon>
        <taxon>Metazoa</taxon>
        <taxon>Ecdysozoa</taxon>
        <taxon>Nematoda</taxon>
        <taxon>Chromadorea</taxon>
        <taxon>Rhabditida</taxon>
        <taxon>Spirurina</taxon>
        <taxon>Spiruromorpha</taxon>
        <taxon>Filarioidea</taxon>
        <taxon>Onchocercidae</taxon>
        <taxon>Elaeophora</taxon>
    </lineage>
</organism>
<accession>A0A0R3RSN2</accession>
<evidence type="ECO:0000256" key="1">
    <source>
        <dbReference type="SAM" id="Phobius"/>
    </source>
</evidence>
<feature type="transmembrane region" description="Helical" evidence="1">
    <location>
        <begin position="53"/>
        <end position="70"/>
    </location>
</feature>
<name>A0A0R3RSN2_9BILA</name>
<keyword evidence="1" id="KW-0472">Membrane</keyword>
<sequence length="100" mass="11269">MLISSVDYTAYLFYFHLALLIFKSDDEGLLVKVPLHLLDQTEIRLDFMVSSSLPTYGAFGAGAVLALIYMTNWETVGRRIPIWKYHFESIENSSSANASS</sequence>
<evidence type="ECO:0000313" key="3">
    <source>
        <dbReference type="WBParaSite" id="EEL_0000486601-mRNA-1"/>
    </source>
</evidence>
<dbReference type="Proteomes" id="UP000050640">
    <property type="component" value="Unplaced"/>
</dbReference>
<protein>
    <submittedName>
        <fullName evidence="3">ECA polymerase</fullName>
    </submittedName>
</protein>
<reference evidence="3" key="1">
    <citation type="submission" date="2017-02" db="UniProtKB">
        <authorList>
            <consortium name="WormBaseParasite"/>
        </authorList>
    </citation>
    <scope>IDENTIFICATION</scope>
</reference>
<keyword evidence="1" id="KW-0812">Transmembrane</keyword>